<dbReference type="InterPro" id="IPR039424">
    <property type="entry name" value="SBP_5"/>
</dbReference>
<feature type="chain" id="PRO_5039604637" evidence="2">
    <location>
        <begin position="24"/>
        <end position="572"/>
    </location>
</feature>
<dbReference type="PANTHER" id="PTHR30290">
    <property type="entry name" value="PERIPLASMIC BINDING COMPONENT OF ABC TRANSPORTER"/>
    <property type="match status" value="1"/>
</dbReference>
<evidence type="ECO:0000313" key="4">
    <source>
        <dbReference type="EMBL" id="SFE05395.1"/>
    </source>
</evidence>
<dbReference type="Proteomes" id="UP000199323">
    <property type="component" value="Unassembled WGS sequence"/>
</dbReference>
<feature type="domain" description="Solute-binding protein family 5" evidence="3">
    <location>
        <begin position="122"/>
        <end position="472"/>
    </location>
</feature>
<dbReference type="Pfam" id="PF00496">
    <property type="entry name" value="SBP_bac_5"/>
    <property type="match status" value="1"/>
</dbReference>
<protein>
    <submittedName>
        <fullName evidence="4">Peptide/nickel transport system substrate-binding protein</fullName>
    </submittedName>
</protein>
<dbReference type="STRING" id="380248.SAMN05216251_101315"/>
<dbReference type="AlphaFoldDB" id="A0A1I1XDG5"/>
<reference evidence="4 5" key="1">
    <citation type="submission" date="2016-10" db="EMBL/GenBank/DDBJ databases">
        <authorList>
            <person name="de Groot N.N."/>
        </authorList>
    </citation>
    <scope>NUCLEOTIDE SEQUENCE [LARGE SCALE GENOMIC DNA]</scope>
    <source>
        <strain evidence="4 5">CGMCC 4.3510</strain>
    </source>
</reference>
<dbReference type="Gene3D" id="3.90.76.10">
    <property type="entry name" value="Dipeptide-binding Protein, Domain 1"/>
    <property type="match status" value="1"/>
</dbReference>
<accession>A0A1I1XDG5</accession>
<name>A0A1I1XDG5_9ACTN</name>
<dbReference type="RefSeq" id="WP_093711458.1">
    <property type="nucleotide sequence ID" value="NZ_FONG01000001.1"/>
</dbReference>
<dbReference type="CDD" id="cd08501">
    <property type="entry name" value="PBP2_Lpqw"/>
    <property type="match status" value="1"/>
</dbReference>
<evidence type="ECO:0000313" key="5">
    <source>
        <dbReference type="Proteomes" id="UP000199323"/>
    </source>
</evidence>
<proteinExistence type="predicted"/>
<dbReference type="GO" id="GO:0015833">
    <property type="term" value="P:peptide transport"/>
    <property type="evidence" value="ECO:0007669"/>
    <property type="project" value="TreeGrafter"/>
</dbReference>
<dbReference type="InterPro" id="IPR030678">
    <property type="entry name" value="Peptide/Ni-bd"/>
</dbReference>
<dbReference type="PANTHER" id="PTHR30290:SF65">
    <property type="entry name" value="MONOACYL PHOSPHATIDYLINOSITOL TETRAMANNOSIDE-BINDING PROTEIN LPQW-RELATED"/>
    <property type="match status" value="1"/>
</dbReference>
<dbReference type="GO" id="GO:0042597">
    <property type="term" value="C:periplasmic space"/>
    <property type="evidence" value="ECO:0007669"/>
    <property type="project" value="UniProtKB-ARBA"/>
</dbReference>
<dbReference type="InterPro" id="IPR000914">
    <property type="entry name" value="SBP_5_dom"/>
</dbReference>
<evidence type="ECO:0000256" key="1">
    <source>
        <dbReference type="SAM" id="MobiDB-lite"/>
    </source>
</evidence>
<dbReference type="SUPFAM" id="SSF53850">
    <property type="entry name" value="Periplasmic binding protein-like II"/>
    <property type="match status" value="1"/>
</dbReference>
<dbReference type="EMBL" id="FONG01000001">
    <property type="protein sequence ID" value="SFE05395.1"/>
    <property type="molecule type" value="Genomic_DNA"/>
</dbReference>
<dbReference type="OrthoDB" id="7888869at2"/>
<keyword evidence="5" id="KW-1185">Reference proteome</keyword>
<dbReference type="GO" id="GO:0043190">
    <property type="term" value="C:ATP-binding cassette (ABC) transporter complex"/>
    <property type="evidence" value="ECO:0007669"/>
    <property type="project" value="InterPro"/>
</dbReference>
<evidence type="ECO:0000259" key="3">
    <source>
        <dbReference type="Pfam" id="PF00496"/>
    </source>
</evidence>
<organism evidence="4 5">
    <name type="scientific">Actinacidiphila alni</name>
    <dbReference type="NCBI Taxonomy" id="380248"/>
    <lineage>
        <taxon>Bacteria</taxon>
        <taxon>Bacillati</taxon>
        <taxon>Actinomycetota</taxon>
        <taxon>Actinomycetes</taxon>
        <taxon>Kitasatosporales</taxon>
        <taxon>Streptomycetaceae</taxon>
        <taxon>Actinacidiphila</taxon>
    </lineage>
</organism>
<feature type="region of interest" description="Disordered" evidence="1">
    <location>
        <begin position="25"/>
        <end position="65"/>
    </location>
</feature>
<gene>
    <name evidence="4" type="ORF">SAMN05216251_101315</name>
</gene>
<sequence>MPRKYAGPVTAAAVTLSATLVMAGCSGSSDDSDTPKGGHASKGSAAPAVGSQQINPQPASRVKQGGTFKTGIQQWITQWNFYQVDGTQGDGQSIVSQVEPSLFTYDAQGVSQLDKDFLVSAEVTSTSPQVVTYTLNPKAKWSDGKQLSWQDFATQWKALNGKDDRYRVADTSGYDRISAVTRGTDDQQVKVTFGTPYADWKRLFRPLLPAPAIATPDLFNKGWLEKIPITGNSWKVGSYDKTAQTITTVPDPAWWGVKPKLDSIIYRALDASAYTDAYLNKEIDYAPAIQPEDYKRLVKDPGTDIRSGARWDEVHITFNGARGPLKDLAVRQAVDLAIDRKGILASFSKDLPFPVQPLGNHFFMPNQEGYRDNSGKWGRYDLAGAKKLLDAAGWKDNGAGKPRTKDGKQLVLQYVISAGSSSSATDQAQLVQAQLAAAGVTVKIQTVPTDDYFTKYVNTGAFDLVSFRNVDAVFHTLLYSTFQTPSATQVYGNFGRVATPEIQQLLDKAAATTDQSASDALYNQADAEIWEQVHSIELYQRPQILAVRKGLANFGASGLADTDYNTMGWTTG</sequence>
<feature type="signal peptide" evidence="2">
    <location>
        <begin position="1"/>
        <end position="23"/>
    </location>
</feature>
<evidence type="ECO:0000256" key="2">
    <source>
        <dbReference type="SAM" id="SignalP"/>
    </source>
</evidence>
<dbReference type="PROSITE" id="PS51257">
    <property type="entry name" value="PROKAR_LIPOPROTEIN"/>
    <property type="match status" value="1"/>
</dbReference>
<keyword evidence="2" id="KW-0732">Signal</keyword>
<dbReference type="Gene3D" id="3.10.105.10">
    <property type="entry name" value="Dipeptide-binding Protein, Domain 3"/>
    <property type="match status" value="1"/>
</dbReference>
<dbReference type="PIRSF" id="PIRSF002741">
    <property type="entry name" value="MppA"/>
    <property type="match status" value="1"/>
</dbReference>
<dbReference type="GO" id="GO:1904680">
    <property type="term" value="F:peptide transmembrane transporter activity"/>
    <property type="evidence" value="ECO:0007669"/>
    <property type="project" value="TreeGrafter"/>
</dbReference>